<dbReference type="SUPFAM" id="SSF53335">
    <property type="entry name" value="S-adenosyl-L-methionine-dependent methyltransferases"/>
    <property type="match status" value="1"/>
</dbReference>
<evidence type="ECO:0000313" key="3">
    <source>
        <dbReference type="Proteomes" id="UP000198418"/>
    </source>
</evidence>
<keyword evidence="2" id="KW-0489">Methyltransferase</keyword>
<dbReference type="Gene3D" id="3.40.50.150">
    <property type="entry name" value="Vaccinia Virus protein VP39"/>
    <property type="match status" value="1"/>
</dbReference>
<dbReference type="Proteomes" id="UP000198418">
    <property type="component" value="Unassembled WGS sequence"/>
</dbReference>
<feature type="domain" description="Methyltransferase FkbM" evidence="1">
    <location>
        <begin position="74"/>
        <end position="226"/>
    </location>
</feature>
<name>A0A212S8T8_RHOAC</name>
<gene>
    <name evidence="2" type="ORF">SAMN06265338_11654</name>
</gene>
<reference evidence="3" key="1">
    <citation type="submission" date="2017-06" db="EMBL/GenBank/DDBJ databases">
        <authorList>
            <person name="Varghese N."/>
            <person name="Submissions S."/>
        </authorList>
    </citation>
    <scope>NUCLEOTIDE SEQUENCE [LARGE SCALE GENOMIC DNA]</scope>
    <source>
        <strain evidence="3">DSM 137</strain>
    </source>
</reference>
<protein>
    <submittedName>
        <fullName evidence="2">Methyltransferase, FkbM family</fullName>
    </submittedName>
</protein>
<dbReference type="PANTHER" id="PTHR36973">
    <property type="entry name" value="SLL1456 PROTEIN-RELATED"/>
    <property type="match status" value="1"/>
</dbReference>
<dbReference type="Pfam" id="PF05050">
    <property type="entry name" value="Methyltransf_21"/>
    <property type="match status" value="1"/>
</dbReference>
<dbReference type="PANTHER" id="PTHR36973:SF4">
    <property type="entry name" value="NODULATION PROTEIN"/>
    <property type="match status" value="1"/>
</dbReference>
<proteinExistence type="predicted"/>
<dbReference type="InterPro" id="IPR053188">
    <property type="entry name" value="FkbM_Methyltransferase"/>
</dbReference>
<dbReference type="EMBL" id="FYDG01000016">
    <property type="protein sequence ID" value="SNB81778.1"/>
    <property type="molecule type" value="Genomic_DNA"/>
</dbReference>
<sequence length="275" mass="30060">MPNYSQVTFVGETAMDVGLDIRPVSGKAFARYLYAHAPGAAWLRFALKDIAAYCVAKPEFAGVRALSLGGLFVDVGANRGQSIAAFRRLAPGAEIVAFEPEPLCAALLLRRFGAVPRLALHACALGRDEGELSFFIPRYGRWDCDGMAATTREEATLWLRDPGRMFRFDESLLRVEDRRVACRKLDSFALSPDLIKVHAQGAELDILEGARETLRRTRPALMCAFPSADVVEFLGRLDYRPYAATRNGFAPGLAGGDATFTWFLPPARAETAGLA</sequence>
<dbReference type="InterPro" id="IPR029063">
    <property type="entry name" value="SAM-dependent_MTases_sf"/>
</dbReference>
<evidence type="ECO:0000313" key="2">
    <source>
        <dbReference type="EMBL" id="SNB81778.1"/>
    </source>
</evidence>
<organism evidence="2 3">
    <name type="scientific">Rhodoblastus acidophilus</name>
    <name type="common">Rhodopseudomonas acidophila</name>
    <dbReference type="NCBI Taxonomy" id="1074"/>
    <lineage>
        <taxon>Bacteria</taxon>
        <taxon>Pseudomonadati</taxon>
        <taxon>Pseudomonadota</taxon>
        <taxon>Alphaproteobacteria</taxon>
        <taxon>Hyphomicrobiales</taxon>
        <taxon>Rhodoblastaceae</taxon>
        <taxon>Rhodoblastus</taxon>
    </lineage>
</organism>
<accession>A0A212S8T8</accession>
<evidence type="ECO:0000259" key="1">
    <source>
        <dbReference type="Pfam" id="PF05050"/>
    </source>
</evidence>
<keyword evidence="2" id="KW-0808">Transferase</keyword>
<dbReference type="GO" id="GO:0008171">
    <property type="term" value="F:O-methyltransferase activity"/>
    <property type="evidence" value="ECO:0007669"/>
    <property type="project" value="TreeGrafter"/>
</dbReference>
<dbReference type="AlphaFoldDB" id="A0A212S8T8"/>
<keyword evidence="3" id="KW-1185">Reference proteome</keyword>
<dbReference type="GO" id="GO:0032259">
    <property type="term" value="P:methylation"/>
    <property type="evidence" value="ECO:0007669"/>
    <property type="project" value="UniProtKB-KW"/>
</dbReference>
<dbReference type="InterPro" id="IPR006342">
    <property type="entry name" value="FkbM_mtfrase"/>
</dbReference>
<dbReference type="NCBIfam" id="TIGR01444">
    <property type="entry name" value="fkbM_fam"/>
    <property type="match status" value="1"/>
</dbReference>